<gene>
    <name evidence="2" type="ORF">PPYR_05899</name>
</gene>
<dbReference type="Proteomes" id="UP000327044">
    <property type="component" value="Unassembled WGS sequence"/>
</dbReference>
<dbReference type="PANTHER" id="PTHR31854">
    <property type="entry name" value="TUBULIN POLYGLUTAMYLASE COMPLEX SUBUNIT 2"/>
    <property type="match status" value="1"/>
</dbReference>
<feature type="region of interest" description="Disordered" evidence="1">
    <location>
        <begin position="266"/>
        <end position="293"/>
    </location>
</feature>
<dbReference type="InParanoid" id="A0A5N4AVZ9"/>
<dbReference type="EMBL" id="VVIM01000003">
    <property type="protein sequence ID" value="KAB0801545.1"/>
    <property type="molecule type" value="Genomic_DNA"/>
</dbReference>
<evidence type="ECO:0008006" key="4">
    <source>
        <dbReference type="Google" id="ProtNLM"/>
    </source>
</evidence>
<reference evidence="2 3" key="1">
    <citation type="journal article" date="2018" name="Elife">
        <title>Firefly genomes illuminate parallel origins of bioluminescence in beetles.</title>
        <authorList>
            <person name="Fallon T.R."/>
            <person name="Lower S.E."/>
            <person name="Chang C.H."/>
            <person name="Bessho-Uehara M."/>
            <person name="Martin G.J."/>
            <person name="Bewick A.J."/>
            <person name="Behringer M."/>
            <person name="Debat H.J."/>
            <person name="Wong I."/>
            <person name="Day J.C."/>
            <person name="Suvorov A."/>
            <person name="Silva C.J."/>
            <person name="Stanger-Hall K.F."/>
            <person name="Hall D.W."/>
            <person name="Schmitz R.J."/>
            <person name="Nelson D.R."/>
            <person name="Lewis S.M."/>
            <person name="Shigenobu S."/>
            <person name="Bybee S.M."/>
            <person name="Larracuente A.M."/>
            <person name="Oba Y."/>
            <person name="Weng J.K."/>
        </authorList>
    </citation>
    <scope>NUCLEOTIDE SEQUENCE [LARGE SCALE GENOMIC DNA]</scope>
    <source>
        <strain evidence="2">1611_PpyrPB1</strain>
        <tissue evidence="2">Whole body</tissue>
    </source>
</reference>
<evidence type="ECO:0000256" key="1">
    <source>
        <dbReference type="SAM" id="MobiDB-lite"/>
    </source>
</evidence>
<keyword evidence="3" id="KW-1185">Reference proteome</keyword>
<name>A0A5N4AVZ9_PHOPY</name>
<evidence type="ECO:0000313" key="2">
    <source>
        <dbReference type="EMBL" id="KAB0801545.1"/>
    </source>
</evidence>
<dbReference type="PANTHER" id="PTHR31854:SF2">
    <property type="entry name" value="TUBULIN POLYGLUTAMYLASE COMPLEX SUBUNIT 2"/>
    <property type="match status" value="1"/>
</dbReference>
<dbReference type="FunCoup" id="A0A5N4AVZ9">
    <property type="interactions" value="158"/>
</dbReference>
<organism evidence="2 3">
    <name type="scientific">Photinus pyralis</name>
    <name type="common">Common eastern firefly</name>
    <name type="synonym">Lampyris pyralis</name>
    <dbReference type="NCBI Taxonomy" id="7054"/>
    <lineage>
        <taxon>Eukaryota</taxon>
        <taxon>Metazoa</taxon>
        <taxon>Ecdysozoa</taxon>
        <taxon>Arthropoda</taxon>
        <taxon>Hexapoda</taxon>
        <taxon>Insecta</taxon>
        <taxon>Pterygota</taxon>
        <taxon>Neoptera</taxon>
        <taxon>Endopterygota</taxon>
        <taxon>Coleoptera</taxon>
        <taxon>Polyphaga</taxon>
        <taxon>Elateriformia</taxon>
        <taxon>Elateroidea</taxon>
        <taxon>Lampyridae</taxon>
        <taxon>Lampyrinae</taxon>
        <taxon>Photinus</taxon>
    </lineage>
</organism>
<comment type="caution">
    <text evidence="2">The sequence shown here is derived from an EMBL/GenBank/DDBJ whole genome shotgun (WGS) entry which is preliminary data.</text>
</comment>
<evidence type="ECO:0000313" key="3">
    <source>
        <dbReference type="Proteomes" id="UP000327044"/>
    </source>
</evidence>
<sequence length="304" mass="35008">MHCTVETVSEFTYFESILLGLSKALKKSVGVHKTYLKKLPSASYTDISTWEQTQDVLMPEDLRAFYTSSNGFIFEWTYTLTGDCHKDKVSGAIKINPLQHLVPIFGFETSQDPGVKLDTERYQIKLSIESRLFIIDTVPDRGHVVLVYLFPKYVPTIWLLTSNMTLHFLANDIATYLRMAVSHLGIPNWQMIYTPNGVPQWTENLFRMLAPHLLPLSKTIESTNREQEEEKNDNCSEVPINKLDPNLFKLLPRTAIPVLIRSVTSPQPEKTATRKKAYKQADQTHKPRTRMLRKPLYYVKKNSK</sequence>
<dbReference type="InterPro" id="IPR039231">
    <property type="entry name" value="TPGS2"/>
</dbReference>
<proteinExistence type="predicted"/>
<dbReference type="AlphaFoldDB" id="A0A5N4AVZ9"/>
<accession>A0A5N4AVZ9</accession>
<protein>
    <recommendedName>
        <fullName evidence="4">Knr4/Smi1-like domain-containing protein</fullName>
    </recommendedName>
</protein>